<name>A0A558C2P5_9BACT</name>
<accession>A0A558C2P5</accession>
<organism evidence="1 2">
    <name type="scientific">Hymenobacter setariae</name>
    <dbReference type="NCBI Taxonomy" id="2594794"/>
    <lineage>
        <taxon>Bacteria</taxon>
        <taxon>Pseudomonadati</taxon>
        <taxon>Bacteroidota</taxon>
        <taxon>Cytophagia</taxon>
        <taxon>Cytophagales</taxon>
        <taxon>Hymenobacteraceae</taxon>
        <taxon>Hymenobacter</taxon>
    </lineage>
</organism>
<protein>
    <submittedName>
        <fullName evidence="1">Uncharacterized protein</fullName>
    </submittedName>
</protein>
<sequence length="364" mass="41114">MADDFRASLLAQLIARIAALQATGDQYYPAGLFPSLRWKKALGYRRLDTNGFFTSLIVFTLREMRAHLPAASQVVVDDIATKALAIYPLYQSKSGQATYNFYPPRPKQHFPHGYLLHRTRHFAAPDDLDSTSLAYLSNPRSDAENRWLKAKLQAHANTVKGWAATGPRAFRRKKVYSAWFGERMPIDMDASTLSNGMLWAVRTGLPLNEFDEDSLAFINWTIASGEYRRRPLDVSAYYATAPLIAYHVGRLLAEAELPQLAEARATLRRDLPQLLATAPAFMDKILLASTLLRLGEQPTPLLDPAWSLAELEQRSRGLYFCIAPLLNYYPQTRWLARWRLSQIDWECPAHSLALVAEYVALGGR</sequence>
<evidence type="ECO:0000313" key="2">
    <source>
        <dbReference type="Proteomes" id="UP000317624"/>
    </source>
</evidence>
<gene>
    <name evidence="1" type="ORF">FNT36_02285</name>
</gene>
<reference evidence="1 2" key="1">
    <citation type="submission" date="2019-07" db="EMBL/GenBank/DDBJ databases">
        <title>Hymenobacter sp. straun FUR1 Genome sequencing and assembly.</title>
        <authorList>
            <person name="Chhetri G."/>
        </authorList>
    </citation>
    <scope>NUCLEOTIDE SEQUENCE [LARGE SCALE GENOMIC DNA]</scope>
    <source>
        <strain evidence="1 2">Fur1</strain>
    </source>
</reference>
<proteinExistence type="predicted"/>
<dbReference type="Proteomes" id="UP000317624">
    <property type="component" value="Unassembled WGS sequence"/>
</dbReference>
<dbReference type="AlphaFoldDB" id="A0A558C2P5"/>
<evidence type="ECO:0000313" key="1">
    <source>
        <dbReference type="EMBL" id="TVT42942.1"/>
    </source>
</evidence>
<dbReference type="RefSeq" id="WP_144843753.1">
    <property type="nucleotide sequence ID" value="NZ_VMRJ01000001.1"/>
</dbReference>
<dbReference type="OrthoDB" id="1116847at2"/>
<keyword evidence="2" id="KW-1185">Reference proteome</keyword>
<dbReference type="EMBL" id="VMRJ01000001">
    <property type="protein sequence ID" value="TVT42942.1"/>
    <property type="molecule type" value="Genomic_DNA"/>
</dbReference>
<comment type="caution">
    <text evidence="1">The sequence shown here is derived from an EMBL/GenBank/DDBJ whole genome shotgun (WGS) entry which is preliminary data.</text>
</comment>